<dbReference type="InterPro" id="IPR009367">
    <property type="entry name" value="Elm1-like"/>
</dbReference>
<reference evidence="2" key="1">
    <citation type="journal article" date="2019" name="Int. J. Syst. Evol. Microbiol.">
        <title>The Global Catalogue of Microorganisms (GCM) 10K type strain sequencing project: providing services to taxonomists for standard genome sequencing and annotation.</title>
        <authorList>
            <consortium name="The Broad Institute Genomics Platform"/>
            <consortium name="The Broad Institute Genome Sequencing Center for Infectious Disease"/>
            <person name="Wu L."/>
            <person name="Ma J."/>
        </authorList>
    </citation>
    <scope>NUCLEOTIDE SEQUENCE [LARGE SCALE GENOMIC DNA]</scope>
    <source>
        <strain evidence="2">CGMCC 1.19062</strain>
    </source>
</reference>
<dbReference type="PANTHER" id="PTHR33986">
    <property type="entry name" value="OS02G0535700 PROTEIN"/>
    <property type="match status" value="1"/>
</dbReference>
<proteinExistence type="predicted"/>
<keyword evidence="2" id="KW-1185">Reference proteome</keyword>
<dbReference type="RefSeq" id="WP_379877986.1">
    <property type="nucleotide sequence ID" value="NZ_JBHUIP010000014.1"/>
</dbReference>
<comment type="caution">
    <text evidence="1">The sequence shown here is derived from an EMBL/GenBank/DDBJ whole genome shotgun (WGS) entry which is preliminary data.</text>
</comment>
<dbReference type="Proteomes" id="UP001597295">
    <property type="component" value="Unassembled WGS sequence"/>
</dbReference>
<gene>
    <name evidence="1" type="ORF">ACFSM5_18235</name>
</gene>
<dbReference type="PANTHER" id="PTHR33986:SF15">
    <property type="entry name" value="MITOCHONDRIAL FISSION PROTEIN ELM1"/>
    <property type="match status" value="1"/>
</dbReference>
<accession>A0ABW5DWI9</accession>
<dbReference type="EMBL" id="JBHUIP010000014">
    <property type="protein sequence ID" value="MFD2264851.1"/>
    <property type="molecule type" value="Genomic_DNA"/>
</dbReference>
<organism evidence="1 2">
    <name type="scientific">Lacibacterium aquatile</name>
    <dbReference type="NCBI Taxonomy" id="1168082"/>
    <lineage>
        <taxon>Bacteria</taxon>
        <taxon>Pseudomonadati</taxon>
        <taxon>Pseudomonadota</taxon>
        <taxon>Alphaproteobacteria</taxon>
        <taxon>Rhodospirillales</taxon>
        <taxon>Rhodospirillaceae</taxon>
    </lineage>
</organism>
<evidence type="ECO:0000313" key="1">
    <source>
        <dbReference type="EMBL" id="MFD2264851.1"/>
    </source>
</evidence>
<dbReference type="Pfam" id="PF06258">
    <property type="entry name" value="Mito_fiss_Elm1"/>
    <property type="match status" value="1"/>
</dbReference>
<protein>
    <submittedName>
        <fullName evidence="1">Mitochondrial fission ELM1 family protein</fullName>
    </submittedName>
</protein>
<evidence type="ECO:0000313" key="2">
    <source>
        <dbReference type="Proteomes" id="UP001597295"/>
    </source>
</evidence>
<name>A0ABW5DWI9_9PROT</name>
<sequence>MLKPDIWIIADPKAGTIAQAVGLAERLGGASRIIEAVGRFPWRYLPARLWWNPRKALTVSLDGPPPNLVIAAGRSAVAPAAALRGPNTRVVALLDPRMDPEKFDLVICPQHDRLRGRNVLTTIGALHKVTPERIAADQATAAFRTADLPRPLIAVLVGGSNGRVRLNAAKLGQELAALAQKTGGSLAVSTSRRTGEAATAILRHALTDVPHDFYSGDGDNPYPGILAIADHILVTEDSVSMLSEAASTGKPVHILRLEGNPGKFRFFQEALITGRHARYFDGELPHWTAPVLDETQRAAEAVVGLLIGEQNPHLPEVPAEVSRRP</sequence>